<dbReference type="Proteomes" id="UP000262969">
    <property type="component" value="Unassembled WGS sequence"/>
</dbReference>
<accession>A0A3D2X202</accession>
<organism evidence="1 2">
    <name type="scientific">Lachnoclostridium phytofermentans</name>
    <dbReference type="NCBI Taxonomy" id="66219"/>
    <lineage>
        <taxon>Bacteria</taxon>
        <taxon>Bacillati</taxon>
        <taxon>Bacillota</taxon>
        <taxon>Clostridia</taxon>
        <taxon>Lachnospirales</taxon>
        <taxon>Lachnospiraceae</taxon>
    </lineage>
</organism>
<evidence type="ECO:0000313" key="2">
    <source>
        <dbReference type="Proteomes" id="UP000262969"/>
    </source>
</evidence>
<sequence>LNLKKPDATDFYNIKDFNDNMEKIDEHKHSSSDITDFPDSNVNTMVNAKQFTTESEANAFFDTCSNIYPDHTHYKLAIGLSFAHSILGQGSFFLEGYKTNNTWGWQKVTTNDSVSSRSLSRSINNGMWNKWEYGSNPLTTILDANSNLDTVLTSGFYRLSGNTNIPVEDIVAPNKGNYNYGTMIVTRGHDTFSQIIFPYQNNYTPIIRTGTTSNTATKKFDYLDSGKLDGKSIKELFPINTLRDFIKGTLIKTSLKRASSIPWLLQIRGNSYGDLNGGAPFHTEVQGYNYTDNNGNIVGIGAYSLGKEIAFIDAFFSQDDDCLCFWFPRQTYWNGFNVIVLNVGTTASHKNVVTSITDVDKPTNITNNIRIIPINYSRKDLVFREVTVTTGAWVADTQFTSYGYNFRAALTCNGALQEHTPVVTFYPAQTLDDNIAPLVYCANGSVTIYAKTKPTANFAIPEIRLMYN</sequence>
<evidence type="ECO:0000313" key="1">
    <source>
        <dbReference type="EMBL" id="HCL01142.1"/>
    </source>
</evidence>
<feature type="non-terminal residue" evidence="1">
    <location>
        <position position="1"/>
    </location>
</feature>
<protein>
    <submittedName>
        <fullName evidence="1">Uncharacterized protein</fullName>
    </submittedName>
</protein>
<proteinExistence type="predicted"/>
<name>A0A3D2X202_9FIRM</name>
<comment type="caution">
    <text evidence="1">The sequence shown here is derived from an EMBL/GenBank/DDBJ whole genome shotgun (WGS) entry which is preliminary data.</text>
</comment>
<dbReference type="EMBL" id="DPVV01000068">
    <property type="protein sequence ID" value="HCL01142.1"/>
    <property type="molecule type" value="Genomic_DNA"/>
</dbReference>
<dbReference type="AlphaFoldDB" id="A0A3D2X202"/>
<dbReference type="CDD" id="cd19958">
    <property type="entry name" value="pyocin_knob"/>
    <property type="match status" value="1"/>
</dbReference>
<reference evidence="1 2" key="1">
    <citation type="journal article" date="2018" name="Nat. Biotechnol.">
        <title>A standardized bacterial taxonomy based on genome phylogeny substantially revises the tree of life.</title>
        <authorList>
            <person name="Parks D.H."/>
            <person name="Chuvochina M."/>
            <person name="Waite D.W."/>
            <person name="Rinke C."/>
            <person name="Skarshewski A."/>
            <person name="Chaumeil P.A."/>
            <person name="Hugenholtz P."/>
        </authorList>
    </citation>
    <scope>NUCLEOTIDE SEQUENCE [LARGE SCALE GENOMIC DNA]</scope>
    <source>
        <strain evidence="1">UBA11728</strain>
    </source>
</reference>
<gene>
    <name evidence="1" type="ORF">DHW61_01795</name>
</gene>